<evidence type="ECO:0008006" key="4">
    <source>
        <dbReference type="Google" id="ProtNLM"/>
    </source>
</evidence>
<reference evidence="2 3" key="1">
    <citation type="submission" date="2015-12" db="EMBL/GenBank/DDBJ databases">
        <title>The genome of Folsomia candida.</title>
        <authorList>
            <person name="Faddeeva A."/>
            <person name="Derks M.F."/>
            <person name="Anvar Y."/>
            <person name="Smit S."/>
            <person name="Van Straalen N."/>
            <person name="Roelofs D."/>
        </authorList>
    </citation>
    <scope>NUCLEOTIDE SEQUENCE [LARGE SCALE GENOMIC DNA]</scope>
    <source>
        <strain evidence="2 3">VU population</strain>
        <tissue evidence="2">Whole body</tissue>
    </source>
</reference>
<organism evidence="2 3">
    <name type="scientific">Folsomia candida</name>
    <name type="common">Springtail</name>
    <dbReference type="NCBI Taxonomy" id="158441"/>
    <lineage>
        <taxon>Eukaryota</taxon>
        <taxon>Metazoa</taxon>
        <taxon>Ecdysozoa</taxon>
        <taxon>Arthropoda</taxon>
        <taxon>Hexapoda</taxon>
        <taxon>Collembola</taxon>
        <taxon>Entomobryomorpha</taxon>
        <taxon>Isotomoidea</taxon>
        <taxon>Isotomidae</taxon>
        <taxon>Proisotominae</taxon>
        <taxon>Folsomia</taxon>
    </lineage>
</organism>
<dbReference type="Proteomes" id="UP000198287">
    <property type="component" value="Unassembled WGS sequence"/>
</dbReference>
<evidence type="ECO:0000256" key="1">
    <source>
        <dbReference type="SAM" id="Phobius"/>
    </source>
</evidence>
<keyword evidence="1" id="KW-0812">Transmembrane</keyword>
<sequence>MPVIIIDEGPGSAASPPYNIDASGYQQQRVVDLSHFTTPQGWAKLAQIVLGIFVLCSGPPFWLSVVGWLALWGTVPWCWIYFFTINKRYAVNPPWIVLEFYYTAGVLVAYAVMTLITFITIVYVFSAICGLFATAAYAVGAYFLFIEWKAWRANPVNSATSVPK</sequence>
<keyword evidence="1" id="KW-0472">Membrane</keyword>
<dbReference type="AlphaFoldDB" id="A0A226E1D3"/>
<proteinExistence type="predicted"/>
<gene>
    <name evidence="2" type="ORF">Fcan01_13620</name>
</gene>
<accession>A0A226E1D3</accession>
<name>A0A226E1D3_FOLCA</name>
<keyword evidence="3" id="KW-1185">Reference proteome</keyword>
<feature type="transmembrane region" description="Helical" evidence="1">
    <location>
        <begin position="95"/>
        <end position="116"/>
    </location>
</feature>
<feature type="transmembrane region" description="Helical" evidence="1">
    <location>
        <begin position="122"/>
        <end position="145"/>
    </location>
</feature>
<dbReference type="EMBL" id="LNIX01000007">
    <property type="protein sequence ID" value="OXA51532.1"/>
    <property type="molecule type" value="Genomic_DNA"/>
</dbReference>
<feature type="transmembrane region" description="Helical" evidence="1">
    <location>
        <begin position="61"/>
        <end position="83"/>
    </location>
</feature>
<keyword evidence="1" id="KW-1133">Transmembrane helix</keyword>
<evidence type="ECO:0000313" key="2">
    <source>
        <dbReference type="EMBL" id="OXA51532.1"/>
    </source>
</evidence>
<evidence type="ECO:0000313" key="3">
    <source>
        <dbReference type="Proteomes" id="UP000198287"/>
    </source>
</evidence>
<protein>
    <recommendedName>
        <fullName evidence="4">MARVEL domain-containing protein</fullName>
    </recommendedName>
</protein>
<comment type="caution">
    <text evidence="2">The sequence shown here is derived from an EMBL/GenBank/DDBJ whole genome shotgun (WGS) entry which is preliminary data.</text>
</comment>